<gene>
    <name evidence="1" type="ORF">QPK29_020835</name>
</gene>
<protein>
    <submittedName>
        <fullName evidence="1">Uncharacterized protein</fullName>
    </submittedName>
</protein>
<evidence type="ECO:0000313" key="1">
    <source>
        <dbReference type="EMBL" id="MFJ1470165.1"/>
    </source>
</evidence>
<sequence length="51" mass="5466">MRFGNVLDRQTLVRGMNVVGEAARLLEEIHGPAGAQEAVGDGDEEHVAPRP</sequence>
<dbReference type="Proteomes" id="UP001168096">
    <property type="component" value="Unassembled WGS sequence"/>
</dbReference>
<evidence type="ECO:0000313" key="2">
    <source>
        <dbReference type="Proteomes" id="UP001168096"/>
    </source>
</evidence>
<comment type="caution">
    <text evidence="1">The sequence shown here is derived from an EMBL/GenBank/DDBJ whole genome shotgun (WGS) entry which is preliminary data.</text>
</comment>
<accession>A0ACC7MFB1</accession>
<organism evidence="1 2">
    <name type="scientific">Massilia orientalis</name>
    <dbReference type="NCBI Taxonomy" id="3050128"/>
    <lineage>
        <taxon>Bacteria</taxon>
        <taxon>Pseudomonadati</taxon>
        <taxon>Pseudomonadota</taxon>
        <taxon>Betaproteobacteria</taxon>
        <taxon>Burkholderiales</taxon>
        <taxon>Oxalobacteraceae</taxon>
        <taxon>Telluria group</taxon>
        <taxon>Massilia</taxon>
    </lineage>
</organism>
<proteinExistence type="predicted"/>
<name>A0ACC7MFB1_9BURK</name>
<dbReference type="EMBL" id="JASNRB020000013">
    <property type="protein sequence ID" value="MFJ1470165.1"/>
    <property type="molecule type" value="Genomic_DNA"/>
</dbReference>
<reference evidence="1" key="1">
    <citation type="submission" date="2024-11" db="EMBL/GenBank/DDBJ databases">
        <title>Description of Massilia orientalis sp. nov., isolated from rhizosphere soil of Ageratina adenophora.</title>
        <authorList>
            <person name="Wang Y."/>
        </authorList>
    </citation>
    <scope>NUCLEOTIDE SEQUENCE</scope>
    <source>
        <strain evidence="1">YIM B02787</strain>
    </source>
</reference>
<keyword evidence="2" id="KW-1185">Reference proteome</keyword>